<dbReference type="SUPFAM" id="SSF53850">
    <property type="entry name" value="Periplasmic binding protein-like II"/>
    <property type="match status" value="1"/>
</dbReference>
<dbReference type="Gene3D" id="3.40.190.10">
    <property type="entry name" value="Periplasmic binding protein-like II"/>
    <property type="match status" value="2"/>
</dbReference>
<sequence>MKIGIIAVMIILSGCAGATDTEEKGSTIANRNFEEIKDAADGTEVRLFMWGGDDGINTYIDEWVAPRLQEKFGISLTRTPMATADILQKLRTEREAGKKEGTVDLLWLNGENFRNAKNNELLYGAFTEKLPNFNEYYDRDDYSHDFGTATEGMEAPWGRVQFALQYDRAKVDDPPRTYKELSKWVKENPGEFTYPHPSDFTGNAFLRQMMLAGAGNPEDLAEGAFSRNDAERAADGMWQKLKEWEPDLYRKGEYYPASLSELDRLYSEGKVSMTLGYNEARSEHLINDGVFPESTDTYVMDSGSLGNTHFLSIPYNSTNVPGAVTAINFLLSPEAQLQKMKPSSWGDNTTIDTDKLPGEMKQRFEELDRGETVPAAEKLEGTYLPELDTEYVEWITETWEDEVVR</sequence>
<dbReference type="PROSITE" id="PS51257">
    <property type="entry name" value="PROKAR_LIPOPROTEIN"/>
    <property type="match status" value="1"/>
</dbReference>
<organism evidence="2 3">
    <name type="scientific">Salimicrobium humidisoli</name>
    <dbReference type="NCBI Taxonomy" id="2029857"/>
    <lineage>
        <taxon>Bacteria</taxon>
        <taxon>Bacillati</taxon>
        <taxon>Bacillota</taxon>
        <taxon>Bacilli</taxon>
        <taxon>Bacillales</taxon>
        <taxon>Bacillaceae</taxon>
        <taxon>Salimicrobium</taxon>
    </lineage>
</organism>
<proteinExistence type="predicted"/>
<evidence type="ECO:0000313" key="3">
    <source>
        <dbReference type="Proteomes" id="UP000217561"/>
    </source>
</evidence>
<dbReference type="PIRSF" id="PIRSF029172">
    <property type="entry name" value="UCP029172_ABC_sbc_YnjB"/>
    <property type="match status" value="1"/>
</dbReference>
<reference evidence="2 3" key="1">
    <citation type="submission" date="2017-08" db="EMBL/GenBank/DDBJ databases">
        <title>Salimicrobium alkalisoli sp. nov., isolated from saline alkaline soil.</title>
        <authorList>
            <person name="Zhang G."/>
            <person name="Xiong Q."/>
        </authorList>
    </citation>
    <scope>NUCLEOTIDE SEQUENCE [LARGE SCALE GENOMIC DNA]</scope>
    <source>
        <strain evidence="2 3">WN024</strain>
    </source>
</reference>
<dbReference type="RefSeq" id="WP_095821218.1">
    <property type="nucleotide sequence ID" value="NZ_NSGH01000003.1"/>
</dbReference>
<name>A0ABX4HV12_9BACI</name>
<keyword evidence="1" id="KW-0732">Signal</keyword>
<accession>A0ABX4HV12</accession>
<evidence type="ECO:0000256" key="1">
    <source>
        <dbReference type="SAM" id="SignalP"/>
    </source>
</evidence>
<feature type="chain" id="PRO_5045501131" evidence="1">
    <location>
        <begin position="19"/>
        <end position="405"/>
    </location>
</feature>
<dbReference type="PANTHER" id="PTHR42779">
    <property type="entry name" value="PROTEIN YNJB"/>
    <property type="match status" value="1"/>
</dbReference>
<feature type="signal peptide" evidence="1">
    <location>
        <begin position="1"/>
        <end position="18"/>
    </location>
</feature>
<dbReference type="PANTHER" id="PTHR42779:SF1">
    <property type="entry name" value="PROTEIN YNJB"/>
    <property type="match status" value="1"/>
</dbReference>
<dbReference type="NCBIfam" id="NF008633">
    <property type="entry name" value="PRK11622.1"/>
    <property type="match status" value="1"/>
</dbReference>
<dbReference type="InterPro" id="IPR006059">
    <property type="entry name" value="SBP"/>
</dbReference>
<keyword evidence="3" id="KW-1185">Reference proteome</keyword>
<protein>
    <submittedName>
        <fullName evidence="2">ABC transporter substrate-binding protein</fullName>
    </submittedName>
</protein>
<evidence type="ECO:0000313" key="2">
    <source>
        <dbReference type="EMBL" id="PBB06535.1"/>
    </source>
</evidence>
<dbReference type="Proteomes" id="UP000217561">
    <property type="component" value="Unassembled WGS sequence"/>
</dbReference>
<dbReference type="Pfam" id="PF13416">
    <property type="entry name" value="SBP_bac_8"/>
    <property type="match status" value="1"/>
</dbReference>
<comment type="caution">
    <text evidence="2">The sequence shown here is derived from an EMBL/GenBank/DDBJ whole genome shotgun (WGS) entry which is preliminary data.</text>
</comment>
<dbReference type="InterPro" id="IPR027020">
    <property type="entry name" value="YnjB"/>
</dbReference>
<dbReference type="EMBL" id="NSGH01000003">
    <property type="protein sequence ID" value="PBB06535.1"/>
    <property type="molecule type" value="Genomic_DNA"/>
</dbReference>
<gene>
    <name evidence="2" type="ORF">CKW00_02485</name>
</gene>